<comment type="catalytic activity">
    <reaction evidence="8">
        <text>pyranose + acceptor = pyranos-2-ulose + reduced acceptor.</text>
        <dbReference type="EC" id="1.1.99.29"/>
    </reaction>
</comment>
<protein>
    <recommendedName>
        <fullName evidence="5">pyranose dehydrogenase (acceptor)</fullName>
        <ecNumber evidence="5">1.1.99.29</ecNumber>
    </recommendedName>
</protein>
<comment type="catalytic activity">
    <reaction evidence="9">
        <text>pyranose + acceptor = pyranos-2,3-diulose + reduced acceptor.</text>
        <dbReference type="EC" id="1.1.99.29"/>
    </reaction>
</comment>
<evidence type="ECO:0000313" key="19">
    <source>
        <dbReference type="Proteomes" id="UP000629468"/>
    </source>
</evidence>
<comment type="catalytic activity">
    <reaction evidence="12">
        <text>a pyranoside + acceptor = a pyranosid-3,4-diulose + reduced acceptor.</text>
        <dbReference type="EC" id="1.1.99.29"/>
    </reaction>
</comment>
<dbReference type="Pfam" id="PF00732">
    <property type="entry name" value="GMC_oxred_N"/>
    <property type="match status" value="1"/>
</dbReference>
<comment type="similarity">
    <text evidence="3 14">Belongs to the GMC oxidoreductase family.</text>
</comment>
<dbReference type="EMBL" id="JABXXO010000008">
    <property type="protein sequence ID" value="KAF7771599.1"/>
    <property type="molecule type" value="Genomic_DNA"/>
</dbReference>
<name>A0A8H7KFZ0_AGABI</name>
<evidence type="ECO:0000256" key="14">
    <source>
        <dbReference type="RuleBase" id="RU003968"/>
    </source>
</evidence>
<comment type="cofactor">
    <cofactor evidence="1 13">
        <name>FAD</name>
        <dbReference type="ChEBI" id="CHEBI:57692"/>
    </cofactor>
</comment>
<feature type="region of interest" description="Disordered" evidence="15">
    <location>
        <begin position="489"/>
        <end position="513"/>
    </location>
</feature>
<evidence type="ECO:0000259" key="17">
    <source>
        <dbReference type="PROSITE" id="PS00624"/>
    </source>
</evidence>
<dbReference type="AlphaFoldDB" id="A0A8H7KFZ0"/>
<keyword evidence="14" id="KW-0285">Flavoprotein</keyword>
<accession>A0A8H7KFZ0</accession>
<evidence type="ECO:0000256" key="11">
    <source>
        <dbReference type="ARBA" id="ARBA00034050"/>
    </source>
</evidence>
<feature type="binding site" evidence="13">
    <location>
        <position position="233"/>
    </location>
    <ligand>
        <name>FAD</name>
        <dbReference type="ChEBI" id="CHEBI:57692"/>
    </ligand>
</feature>
<dbReference type="GO" id="GO:0005576">
    <property type="term" value="C:extracellular region"/>
    <property type="evidence" value="ECO:0007669"/>
    <property type="project" value="UniProtKB-SubCell"/>
</dbReference>
<comment type="caution">
    <text evidence="18">The sequence shown here is derived from an EMBL/GenBank/DDBJ whole genome shotgun (WGS) entry which is preliminary data.</text>
</comment>
<evidence type="ECO:0000256" key="6">
    <source>
        <dbReference type="ARBA" id="ARBA00022525"/>
    </source>
</evidence>
<dbReference type="InterPro" id="IPR000172">
    <property type="entry name" value="GMC_OxRdtase_N"/>
</dbReference>
<evidence type="ECO:0000256" key="7">
    <source>
        <dbReference type="ARBA" id="ARBA00024699"/>
    </source>
</evidence>
<dbReference type="PROSITE" id="PS00623">
    <property type="entry name" value="GMC_OXRED_1"/>
    <property type="match status" value="1"/>
</dbReference>
<evidence type="ECO:0000256" key="8">
    <source>
        <dbReference type="ARBA" id="ARBA00033986"/>
    </source>
</evidence>
<dbReference type="InterPro" id="IPR007867">
    <property type="entry name" value="GMC_OxRtase_C"/>
</dbReference>
<proteinExistence type="inferred from homology"/>
<evidence type="ECO:0000256" key="13">
    <source>
        <dbReference type="PIRSR" id="PIRSR000137-2"/>
    </source>
</evidence>
<keyword evidence="6" id="KW-0964">Secreted</keyword>
<evidence type="ECO:0000256" key="1">
    <source>
        <dbReference type="ARBA" id="ARBA00001974"/>
    </source>
</evidence>
<dbReference type="SUPFAM" id="SSF54373">
    <property type="entry name" value="FAD-linked reductases, C-terminal domain"/>
    <property type="match status" value="1"/>
</dbReference>
<feature type="domain" description="Glucose-methanol-choline oxidoreductase N-terminal" evidence="16">
    <location>
        <begin position="88"/>
        <end position="111"/>
    </location>
</feature>
<comment type="subunit">
    <text evidence="4">Monomer.</text>
</comment>
<evidence type="ECO:0000256" key="5">
    <source>
        <dbReference type="ARBA" id="ARBA00013177"/>
    </source>
</evidence>
<evidence type="ECO:0000256" key="9">
    <source>
        <dbReference type="ARBA" id="ARBA00034010"/>
    </source>
</evidence>
<dbReference type="GO" id="GO:0033718">
    <property type="term" value="F:pyranose dehydrogenase (acceptor) activity"/>
    <property type="evidence" value="ECO:0007669"/>
    <property type="project" value="UniProtKB-EC"/>
</dbReference>
<evidence type="ECO:0000256" key="4">
    <source>
        <dbReference type="ARBA" id="ARBA00011245"/>
    </source>
</evidence>
<dbReference type="SUPFAM" id="SSF51905">
    <property type="entry name" value="FAD/NAD(P)-binding domain"/>
    <property type="match status" value="1"/>
</dbReference>
<evidence type="ECO:0000259" key="16">
    <source>
        <dbReference type="PROSITE" id="PS00623"/>
    </source>
</evidence>
<evidence type="ECO:0000256" key="12">
    <source>
        <dbReference type="ARBA" id="ARBA00034059"/>
    </source>
</evidence>
<gene>
    <name evidence="18" type="ORF">Agabi119p4_5910</name>
</gene>
<organism evidence="18 19">
    <name type="scientific">Agaricus bisporus var. burnettii</name>
    <dbReference type="NCBI Taxonomy" id="192524"/>
    <lineage>
        <taxon>Eukaryota</taxon>
        <taxon>Fungi</taxon>
        <taxon>Dikarya</taxon>
        <taxon>Basidiomycota</taxon>
        <taxon>Agaricomycotina</taxon>
        <taxon>Agaricomycetes</taxon>
        <taxon>Agaricomycetidae</taxon>
        <taxon>Agaricales</taxon>
        <taxon>Agaricineae</taxon>
        <taxon>Agaricaceae</taxon>
        <taxon>Agaricus</taxon>
    </lineage>
</organism>
<comment type="function">
    <text evidence="7">Catalyzes the single-oxidation or sequential double oxidation reaction of carbohydrates primarily at carbon-2 and/or carbon-3 with the concomitant reduction of the flavin. The enzyme exhibits a broad sugar substrate specificity, oxidizing different aldopyranoses to the corresponding C-1, C-2, C-3 or C-1,2, C-2,3 and C-3,4 (di)dehydro sugars with substrate-specific regioselectivity. Accepts only a narrow range of electron acceptors such as substituted benzoquinones and complexed metal ions and reacts extremely slowly with O(2) as acceptor. May play a role in the natural recycling of plant matter by oxidizing all major monosaccharides in lignocellulose and by reducing quinone compounds or reactive radical species generated during lignin depolymerization.</text>
</comment>
<reference evidence="18 19" key="1">
    <citation type="journal article" name="Sci. Rep.">
        <title>Telomere-to-telomere assembled and centromere annotated genomes of the two main subspecies of the button mushroom Agaricus bisporus reveal especially polymorphic chromosome ends.</title>
        <authorList>
            <person name="Sonnenberg A.S.M."/>
            <person name="Sedaghat-Telgerd N."/>
            <person name="Lavrijssen B."/>
            <person name="Ohm R.A."/>
            <person name="Hendrickx P.M."/>
            <person name="Scholtmeijer K."/>
            <person name="Baars J.J.P."/>
            <person name="van Peer A."/>
        </authorList>
    </citation>
    <scope>NUCLEOTIDE SEQUENCE [LARGE SCALE GENOMIC DNA]</scope>
    <source>
        <strain evidence="18 19">H119_p4</strain>
    </source>
</reference>
<dbReference type="PANTHER" id="PTHR11552:SF78">
    <property type="entry name" value="GLUCOSE-METHANOL-CHOLINE OXIDOREDUCTASE N-TERMINAL DOMAIN-CONTAINING PROTEIN"/>
    <property type="match status" value="1"/>
</dbReference>
<keyword evidence="13 14" id="KW-0274">FAD</keyword>
<dbReference type="Gene3D" id="3.30.560.10">
    <property type="entry name" value="Glucose Oxidase, domain 3"/>
    <property type="match status" value="1"/>
</dbReference>
<evidence type="ECO:0000256" key="2">
    <source>
        <dbReference type="ARBA" id="ARBA00004613"/>
    </source>
</evidence>
<dbReference type="PANTHER" id="PTHR11552">
    <property type="entry name" value="GLUCOSE-METHANOL-CHOLINE GMC OXIDOREDUCTASE"/>
    <property type="match status" value="1"/>
</dbReference>
<dbReference type="PROSITE" id="PS51257">
    <property type="entry name" value="PROKAR_LIPOPROTEIN"/>
    <property type="match status" value="1"/>
</dbReference>
<evidence type="ECO:0000256" key="10">
    <source>
        <dbReference type="ARBA" id="ARBA00034029"/>
    </source>
</evidence>
<evidence type="ECO:0000313" key="18">
    <source>
        <dbReference type="EMBL" id="KAF7771599.1"/>
    </source>
</evidence>
<comment type="subcellular location">
    <subcellularLocation>
        <location evidence="2">Secreted</location>
    </subcellularLocation>
</comment>
<dbReference type="InterPro" id="IPR036188">
    <property type="entry name" value="FAD/NAD-bd_sf"/>
</dbReference>
<comment type="catalytic activity">
    <reaction evidence="11">
        <text>a pyranoside + acceptor = a pyranosid-3-ulose + reduced acceptor.</text>
        <dbReference type="EC" id="1.1.99.29"/>
    </reaction>
</comment>
<dbReference type="PIRSF" id="PIRSF000137">
    <property type="entry name" value="Alcohol_oxidase"/>
    <property type="match status" value="1"/>
</dbReference>
<evidence type="ECO:0000256" key="15">
    <source>
        <dbReference type="SAM" id="MobiDB-lite"/>
    </source>
</evidence>
<dbReference type="Proteomes" id="UP000629468">
    <property type="component" value="Unassembled WGS sequence"/>
</dbReference>
<dbReference type="GO" id="GO:0050660">
    <property type="term" value="F:flavin adenine dinucleotide binding"/>
    <property type="evidence" value="ECO:0007669"/>
    <property type="project" value="InterPro"/>
</dbReference>
<dbReference type="Pfam" id="PF05199">
    <property type="entry name" value="GMC_oxred_C"/>
    <property type="match status" value="1"/>
</dbReference>
<dbReference type="InterPro" id="IPR012132">
    <property type="entry name" value="GMC_OxRdtase"/>
</dbReference>
<evidence type="ECO:0000256" key="3">
    <source>
        <dbReference type="ARBA" id="ARBA00010790"/>
    </source>
</evidence>
<feature type="domain" description="Glucose-methanol-choline oxidoreductase N-terminal" evidence="17">
    <location>
        <begin position="276"/>
        <end position="290"/>
    </location>
</feature>
<comment type="catalytic activity">
    <reaction evidence="10">
        <text>pyranose + acceptor = pyranos-3-ulose + reduced acceptor.</text>
        <dbReference type="EC" id="1.1.99.29"/>
    </reaction>
</comment>
<dbReference type="Gene3D" id="3.50.50.60">
    <property type="entry name" value="FAD/NAD(P)-binding domain"/>
    <property type="match status" value="1"/>
</dbReference>
<sequence>MAEATKTFDIIFAGGGAAACIIAGRLAVADPALKILVLEAGPHSRNNHDHEQPARFFSALGRCGETFTPYVPKANPKLDGRVSSTVTGRCLGGGSNVNVMNYCRAAASDYDDWETVYGNKGWGSKSLIPLLRKAETYQAVSTNDTHGKAGPIKVSFAKGDHNLANEWLGVTESFDQHRGQIDDVNALYACDGYGRVARFIDGKTGKRSDTASAYIYPILDTHKNLDVQVRKRVVRVIFDGKRAVGVEYVDDEGDHAHALQSPSVAHASRLVVLCAGAFGSPAILERSGIGSTSILSKNDVQQIVDLPGVGEHLMDHYNIIPNYFAADYGDTLDEIWQGTEAEVKPFVDQWSQTGQGLLAHNGVDAGIRIRPTVDDLKTIGPSFTKRWNDCFANAPDKPIMIMVIVAGYMGPPPIGPRQKFFNTTSITACPMSKGYTHITSGVNPYAVLDYDPCYLHEEADLHVMRWAYKHSRELARRMPAYRGELVSSHPKFPEGSEAAGKAPSRPVPIDGPKIKYTEADDRAIDEYVKQTVSSTFHSAGTCAMKSRAQGGVVDDRLNVYGVEGLKVADLSIIPGNVTANTYNTAIAIGEKAAVIIAQELGIKGVAESD</sequence>
<dbReference type="PROSITE" id="PS00624">
    <property type="entry name" value="GMC_OXRED_2"/>
    <property type="match status" value="1"/>
</dbReference>
<dbReference type="EC" id="1.1.99.29" evidence="5"/>